<feature type="transmembrane region" description="Helical" evidence="2">
    <location>
        <begin position="317"/>
        <end position="335"/>
    </location>
</feature>
<sequence length="340" mass="35869">MSTPTLHRPSGPSPYRPPRPSPYRPSGLTWTVLRLHRTALYAWGAALLIAVAALIWLLAIGPEARATLGGCDASDPFPMDCRIIQRTLAARIYASSLALVSACVTYLMYAVAVWAGAALIGRELENGTARLAWTQSVTPARWLAAKLAVPAVLLTAGTALAVLLGNWTRRAGNAHLSGGWFNTNVFVSSGPVAVAYALAGLALGALAGLVLRRALPAAAAALAAVYVLHEVLNRFRMNLWPAETATGRAALQLPHGTLVLEHGAVTGSGERLSNNMACVGTDSAAALEKCVRGTGLTDFWTTYHPESHFWPLQLMESGLLLAVTGLAAAAAFALLRRQHS</sequence>
<reference evidence="3" key="1">
    <citation type="submission" date="2022-10" db="EMBL/GenBank/DDBJ databases">
        <title>The complete genomes of actinobacterial strains from the NBC collection.</title>
        <authorList>
            <person name="Joergensen T.S."/>
            <person name="Alvarez Arevalo M."/>
            <person name="Sterndorff E.B."/>
            <person name="Faurdal D."/>
            <person name="Vuksanovic O."/>
            <person name="Mourched A.-S."/>
            <person name="Charusanti P."/>
            <person name="Shaw S."/>
            <person name="Blin K."/>
            <person name="Weber T."/>
        </authorList>
    </citation>
    <scope>NUCLEOTIDE SEQUENCE</scope>
    <source>
        <strain evidence="3">NBC_01393</strain>
    </source>
</reference>
<evidence type="ECO:0000256" key="2">
    <source>
        <dbReference type="SAM" id="Phobius"/>
    </source>
</evidence>
<evidence type="ECO:0000313" key="3">
    <source>
        <dbReference type="EMBL" id="WTZ10321.1"/>
    </source>
</evidence>
<name>A0AAU3I165_9ACTN</name>
<keyword evidence="2" id="KW-1133">Transmembrane helix</keyword>
<keyword evidence="2" id="KW-0472">Membrane</keyword>
<dbReference type="AlphaFoldDB" id="A0AAU3I165"/>
<feature type="transmembrane region" description="Helical" evidence="2">
    <location>
        <begin position="142"/>
        <end position="165"/>
    </location>
</feature>
<keyword evidence="2" id="KW-0812">Transmembrane</keyword>
<feature type="transmembrane region" description="Helical" evidence="2">
    <location>
        <begin position="185"/>
        <end position="207"/>
    </location>
</feature>
<gene>
    <name evidence="3" type="ORF">OG699_21355</name>
</gene>
<proteinExistence type="predicted"/>
<dbReference type="EMBL" id="CP109546">
    <property type="protein sequence ID" value="WTZ10321.1"/>
    <property type="molecule type" value="Genomic_DNA"/>
</dbReference>
<feature type="region of interest" description="Disordered" evidence="1">
    <location>
        <begin position="1"/>
        <end position="20"/>
    </location>
</feature>
<accession>A0AAU3I165</accession>
<protein>
    <submittedName>
        <fullName evidence="3">ABC transporter permease subunit</fullName>
    </submittedName>
</protein>
<feature type="transmembrane region" description="Helical" evidence="2">
    <location>
        <begin position="40"/>
        <end position="59"/>
    </location>
</feature>
<feature type="compositionally biased region" description="Pro residues" evidence="1">
    <location>
        <begin position="11"/>
        <end position="20"/>
    </location>
</feature>
<feature type="transmembrane region" description="Helical" evidence="2">
    <location>
        <begin position="97"/>
        <end position="121"/>
    </location>
</feature>
<evidence type="ECO:0000256" key="1">
    <source>
        <dbReference type="SAM" id="MobiDB-lite"/>
    </source>
</evidence>
<organism evidence="3">
    <name type="scientific">Streptomyces sp. NBC_01393</name>
    <dbReference type="NCBI Taxonomy" id="2903851"/>
    <lineage>
        <taxon>Bacteria</taxon>
        <taxon>Bacillati</taxon>
        <taxon>Actinomycetota</taxon>
        <taxon>Actinomycetes</taxon>
        <taxon>Kitasatosporales</taxon>
        <taxon>Streptomycetaceae</taxon>
        <taxon>Streptomyces</taxon>
    </lineage>
</organism>